<sequence>MKADGVDEAARRRLLPPGFSPYTFAQDPPQPVPEHLTRIR</sequence>
<evidence type="ECO:0000313" key="3">
    <source>
        <dbReference type="Proteomes" id="UP001519309"/>
    </source>
</evidence>
<feature type="region of interest" description="Disordered" evidence="1">
    <location>
        <begin position="1"/>
        <end position="40"/>
    </location>
</feature>
<dbReference type="Proteomes" id="UP001519309">
    <property type="component" value="Unassembled WGS sequence"/>
</dbReference>
<organism evidence="2 3">
    <name type="scientific">Streptomyces griseochromogenes</name>
    <dbReference type="NCBI Taxonomy" id="68214"/>
    <lineage>
        <taxon>Bacteria</taxon>
        <taxon>Bacillati</taxon>
        <taxon>Actinomycetota</taxon>
        <taxon>Actinomycetes</taxon>
        <taxon>Kitasatosporales</taxon>
        <taxon>Streptomycetaceae</taxon>
        <taxon>Streptomyces</taxon>
    </lineage>
</organism>
<dbReference type="EMBL" id="JAGGLP010000045">
    <property type="protein sequence ID" value="MBP2056362.1"/>
    <property type="molecule type" value="Genomic_DNA"/>
</dbReference>
<keyword evidence="3" id="KW-1185">Reference proteome</keyword>
<gene>
    <name evidence="2" type="ORF">J2Z21_009380</name>
</gene>
<dbReference type="RefSeq" id="WP_257785100.1">
    <property type="nucleotide sequence ID" value="NZ_CP016279.1"/>
</dbReference>
<feature type="compositionally biased region" description="Basic and acidic residues" evidence="1">
    <location>
        <begin position="1"/>
        <end position="11"/>
    </location>
</feature>
<accession>A0ABS4M9K6</accession>
<reference evidence="2 3" key="1">
    <citation type="submission" date="2021-03" db="EMBL/GenBank/DDBJ databases">
        <title>Genomic Encyclopedia of Type Strains, Phase IV (KMG-IV): sequencing the most valuable type-strain genomes for metagenomic binning, comparative biology and taxonomic classification.</title>
        <authorList>
            <person name="Goeker M."/>
        </authorList>
    </citation>
    <scope>NUCLEOTIDE SEQUENCE [LARGE SCALE GENOMIC DNA]</scope>
    <source>
        <strain evidence="2 3">DSM 40499</strain>
    </source>
</reference>
<evidence type="ECO:0000256" key="1">
    <source>
        <dbReference type="SAM" id="MobiDB-lite"/>
    </source>
</evidence>
<proteinExistence type="predicted"/>
<protein>
    <submittedName>
        <fullName evidence="2">Uncharacterized protein</fullName>
    </submittedName>
</protein>
<name>A0ABS4M9K6_9ACTN</name>
<evidence type="ECO:0000313" key="2">
    <source>
        <dbReference type="EMBL" id="MBP2056362.1"/>
    </source>
</evidence>
<comment type="caution">
    <text evidence="2">The sequence shown here is derived from an EMBL/GenBank/DDBJ whole genome shotgun (WGS) entry which is preliminary data.</text>
</comment>